<reference evidence="1 2" key="1">
    <citation type="submission" date="2020-01" db="EMBL/GenBank/DDBJ databases">
        <authorList>
            <person name="Gupta K D."/>
        </authorList>
    </citation>
    <scope>NUCLEOTIDE SEQUENCE [LARGE SCALE GENOMIC DNA]</scope>
</reference>
<comment type="caution">
    <text evidence="1">The sequence shown here is derived from an EMBL/GenBank/DDBJ whole genome shotgun (WGS) entry which is preliminary data.</text>
</comment>
<dbReference type="EMBL" id="CACVBS010000040">
    <property type="protein sequence ID" value="CAA7263586.1"/>
    <property type="molecule type" value="Genomic_DNA"/>
</dbReference>
<evidence type="ECO:0000313" key="2">
    <source>
        <dbReference type="Proteomes" id="UP000467700"/>
    </source>
</evidence>
<dbReference type="Proteomes" id="UP000467700">
    <property type="component" value="Unassembled WGS sequence"/>
</dbReference>
<accession>A0A8S0WB16</accession>
<evidence type="ECO:0000313" key="1">
    <source>
        <dbReference type="EMBL" id="CAA7263586.1"/>
    </source>
</evidence>
<dbReference type="OrthoDB" id="10605763at2759"/>
<dbReference type="AlphaFoldDB" id="A0A8S0WB16"/>
<keyword evidence="2" id="KW-1185">Reference proteome</keyword>
<name>A0A8S0WB16_CYCAE</name>
<protein>
    <submittedName>
        <fullName evidence="1">Uncharacterized protein</fullName>
    </submittedName>
</protein>
<organism evidence="1 2">
    <name type="scientific">Cyclocybe aegerita</name>
    <name type="common">Black poplar mushroom</name>
    <name type="synonym">Agrocybe aegerita</name>
    <dbReference type="NCBI Taxonomy" id="1973307"/>
    <lineage>
        <taxon>Eukaryota</taxon>
        <taxon>Fungi</taxon>
        <taxon>Dikarya</taxon>
        <taxon>Basidiomycota</taxon>
        <taxon>Agaricomycotina</taxon>
        <taxon>Agaricomycetes</taxon>
        <taxon>Agaricomycetidae</taxon>
        <taxon>Agaricales</taxon>
        <taxon>Agaricineae</taxon>
        <taxon>Bolbitiaceae</taxon>
        <taxon>Cyclocybe</taxon>
    </lineage>
</organism>
<gene>
    <name evidence="1" type="ORF">AAE3_LOCUS5764</name>
</gene>
<proteinExistence type="predicted"/>
<sequence>MVLYFVSHSHQQDQARQRVDTHARSLICSFDMPELPLLIKNPEGHQVTIKTTFSQTIVPLTQRPSFERKPFSDGSTPCANIWTPILRPSSSPCMVMRHEIPSFFILLL</sequence>